<dbReference type="InterPro" id="IPR016039">
    <property type="entry name" value="Thiolase-like"/>
</dbReference>
<sequence>MVRDGETEVGGRIPVNVDGGLKAKGHPIGATGVSMLAELTKQLREEIKPRGRQAPMKNYAALAHNTGGTGHYCYVTILRR</sequence>
<dbReference type="GO" id="GO:0016746">
    <property type="term" value="F:acyltransferase activity"/>
    <property type="evidence" value="ECO:0007669"/>
    <property type="project" value="InterPro"/>
</dbReference>
<reference evidence="2" key="1">
    <citation type="journal article" date="2014" name="Front. Microbiol.">
        <title>High frequency of phylogenetically diverse reductive dehalogenase-homologous genes in deep subseafloor sedimentary metagenomes.</title>
        <authorList>
            <person name="Kawai M."/>
            <person name="Futagami T."/>
            <person name="Toyoda A."/>
            <person name="Takaki Y."/>
            <person name="Nishi S."/>
            <person name="Hori S."/>
            <person name="Arai W."/>
            <person name="Tsubouchi T."/>
            <person name="Morono Y."/>
            <person name="Uchiyama I."/>
            <person name="Ito T."/>
            <person name="Fujiyama A."/>
            <person name="Inagaki F."/>
            <person name="Takami H."/>
        </authorList>
    </citation>
    <scope>NUCLEOTIDE SEQUENCE</scope>
    <source>
        <strain evidence="2">Expedition CK06-06</strain>
    </source>
</reference>
<evidence type="ECO:0000313" key="2">
    <source>
        <dbReference type="EMBL" id="GAG21448.1"/>
    </source>
</evidence>
<protein>
    <recommendedName>
        <fullName evidence="1">Thiolase C-terminal domain-containing protein</fullName>
    </recommendedName>
</protein>
<feature type="domain" description="Thiolase C-terminal" evidence="1">
    <location>
        <begin position="1"/>
        <end position="80"/>
    </location>
</feature>
<evidence type="ECO:0000259" key="1">
    <source>
        <dbReference type="Pfam" id="PF22691"/>
    </source>
</evidence>
<organism evidence="2">
    <name type="scientific">marine sediment metagenome</name>
    <dbReference type="NCBI Taxonomy" id="412755"/>
    <lineage>
        <taxon>unclassified sequences</taxon>
        <taxon>metagenomes</taxon>
        <taxon>ecological metagenomes</taxon>
    </lineage>
</organism>
<gene>
    <name evidence="2" type="ORF">S01H1_54965</name>
</gene>
<dbReference type="PANTHER" id="PTHR42870:SF6">
    <property type="entry name" value="ACETYL-COA C-ACYLTRANSFERASE"/>
    <property type="match status" value="1"/>
</dbReference>
<dbReference type="SUPFAM" id="SSF53901">
    <property type="entry name" value="Thiolase-like"/>
    <property type="match status" value="1"/>
</dbReference>
<comment type="caution">
    <text evidence="2">The sequence shown here is derived from an EMBL/GenBank/DDBJ whole genome shotgun (WGS) entry which is preliminary data.</text>
</comment>
<accession>X0WA53</accession>
<dbReference type="AlphaFoldDB" id="X0WA53"/>
<dbReference type="InterPro" id="IPR055140">
    <property type="entry name" value="Thiolase_C_2"/>
</dbReference>
<dbReference type="Pfam" id="PF22691">
    <property type="entry name" value="Thiolase_C_1"/>
    <property type="match status" value="1"/>
</dbReference>
<proteinExistence type="predicted"/>
<dbReference type="EMBL" id="BARS01035693">
    <property type="protein sequence ID" value="GAG21448.1"/>
    <property type="molecule type" value="Genomic_DNA"/>
</dbReference>
<name>X0WA53_9ZZZZ</name>
<dbReference type="PANTHER" id="PTHR42870">
    <property type="entry name" value="ACETYL-COA C-ACETYLTRANSFERASE"/>
    <property type="match status" value="1"/>
</dbReference>
<dbReference type="Gene3D" id="3.40.47.10">
    <property type="match status" value="1"/>
</dbReference>